<keyword evidence="2" id="KW-1185">Reference proteome</keyword>
<accession>A0A085WU72</accession>
<reference evidence="1 2" key="1">
    <citation type="submission" date="2014-04" db="EMBL/GenBank/DDBJ databases">
        <title>Genome assembly of Hyalangium minutum DSM 14724.</title>
        <authorList>
            <person name="Sharma G."/>
            <person name="Subramanian S."/>
        </authorList>
    </citation>
    <scope>NUCLEOTIDE SEQUENCE [LARGE SCALE GENOMIC DNA]</scope>
    <source>
        <strain evidence="1 2">DSM 14724</strain>
    </source>
</reference>
<organism evidence="1 2">
    <name type="scientific">Hyalangium minutum</name>
    <dbReference type="NCBI Taxonomy" id="394096"/>
    <lineage>
        <taxon>Bacteria</taxon>
        <taxon>Pseudomonadati</taxon>
        <taxon>Myxococcota</taxon>
        <taxon>Myxococcia</taxon>
        <taxon>Myxococcales</taxon>
        <taxon>Cystobacterineae</taxon>
        <taxon>Archangiaceae</taxon>
        <taxon>Hyalangium</taxon>
    </lineage>
</organism>
<dbReference type="EMBL" id="JMCB01000002">
    <property type="protein sequence ID" value="KFE71235.1"/>
    <property type="molecule type" value="Genomic_DNA"/>
</dbReference>
<dbReference type="AlphaFoldDB" id="A0A085WU72"/>
<dbReference type="Pfam" id="PF09535">
    <property type="entry name" value="Gmx_para_CXXCG"/>
    <property type="match status" value="1"/>
</dbReference>
<proteinExistence type="predicted"/>
<gene>
    <name evidence="1" type="ORF">DB31_3365</name>
</gene>
<sequence>MKMPEQPILDAATLPQDLDLIRAEGTLIIGTESFVEAVQRLGFEHDITFRELPVRGA</sequence>
<dbReference type="InterPro" id="IPR011750">
    <property type="entry name" value="Gmx_para_CXXCG"/>
</dbReference>
<dbReference type="Proteomes" id="UP000028725">
    <property type="component" value="Unassembled WGS sequence"/>
</dbReference>
<evidence type="ECO:0000313" key="1">
    <source>
        <dbReference type="EMBL" id="KFE71235.1"/>
    </source>
</evidence>
<comment type="caution">
    <text evidence="1">The sequence shown here is derived from an EMBL/GenBank/DDBJ whole genome shotgun (WGS) entry which is preliminary data.</text>
</comment>
<name>A0A085WU72_9BACT</name>
<evidence type="ECO:0000313" key="2">
    <source>
        <dbReference type="Proteomes" id="UP000028725"/>
    </source>
</evidence>
<protein>
    <submittedName>
        <fullName evidence="1">Uncharacterized protein</fullName>
    </submittedName>
</protein>